<reference evidence="2 3" key="1">
    <citation type="submission" date="2015-09" db="EMBL/GenBank/DDBJ databases">
        <title>Bacillus cereus food isolates.</title>
        <authorList>
            <person name="Boekhorst J."/>
        </authorList>
    </citation>
    <scope>NUCLEOTIDE SEQUENCE [LARGE SCALE GENOMIC DNA]</scope>
    <source>
        <strain evidence="2 3">B4088</strain>
    </source>
</reference>
<dbReference type="RefSeq" id="WP_063259830.1">
    <property type="nucleotide sequence ID" value="NZ_LJKE01000015.1"/>
</dbReference>
<feature type="transmembrane region" description="Helical" evidence="1">
    <location>
        <begin position="141"/>
        <end position="160"/>
    </location>
</feature>
<keyword evidence="1" id="KW-1133">Transmembrane helix</keyword>
<gene>
    <name evidence="2" type="ORF">B4088_0609</name>
</gene>
<dbReference type="EMBL" id="LJKE01000015">
    <property type="protein sequence ID" value="KZD72148.1"/>
    <property type="molecule type" value="Genomic_DNA"/>
</dbReference>
<accession>A0A164QT56</accession>
<dbReference type="PATRIC" id="fig|1396.535.peg.4362"/>
<feature type="transmembrane region" description="Helical" evidence="1">
    <location>
        <begin position="71"/>
        <end position="89"/>
    </location>
</feature>
<dbReference type="Proteomes" id="UP000076482">
    <property type="component" value="Unassembled WGS sequence"/>
</dbReference>
<comment type="caution">
    <text evidence="2">The sequence shown here is derived from an EMBL/GenBank/DDBJ whole genome shotgun (WGS) entry which is preliminary data.</text>
</comment>
<feature type="transmembrane region" description="Helical" evidence="1">
    <location>
        <begin position="29"/>
        <end position="50"/>
    </location>
</feature>
<evidence type="ECO:0008006" key="4">
    <source>
        <dbReference type="Google" id="ProtNLM"/>
    </source>
</evidence>
<keyword evidence="1" id="KW-0812">Transmembrane</keyword>
<sequence>MNTFAFLLVGLLTFVLVIGSFHKLSKTPYQRLPIIIFGGYVLLSMWFMSFTHNPVKILLLLPMFYTIYDDMHTKSFNILFPIFSFISLLAIDFDMIQMATSVFVFSILRLTALVTKNRMIGAGDAYFLLPISYFLTLEDLFTALFLSCVIGFLYIIIAYGYKKWKKQDLTDLPFAPFLFIGFTITLTPFI</sequence>
<proteinExistence type="predicted"/>
<evidence type="ECO:0000256" key="1">
    <source>
        <dbReference type="SAM" id="Phobius"/>
    </source>
</evidence>
<protein>
    <recommendedName>
        <fullName evidence="4">Prepilin type IV endopeptidase peptidase domain-containing protein</fullName>
    </recommendedName>
</protein>
<keyword evidence="1" id="KW-0472">Membrane</keyword>
<organism evidence="2 3">
    <name type="scientific">Bacillus cereus</name>
    <dbReference type="NCBI Taxonomy" id="1396"/>
    <lineage>
        <taxon>Bacteria</taxon>
        <taxon>Bacillati</taxon>
        <taxon>Bacillota</taxon>
        <taxon>Bacilli</taxon>
        <taxon>Bacillales</taxon>
        <taxon>Bacillaceae</taxon>
        <taxon>Bacillus</taxon>
        <taxon>Bacillus cereus group</taxon>
    </lineage>
</organism>
<feature type="transmembrane region" description="Helical" evidence="1">
    <location>
        <begin position="172"/>
        <end position="189"/>
    </location>
</feature>
<evidence type="ECO:0000313" key="3">
    <source>
        <dbReference type="Proteomes" id="UP000076482"/>
    </source>
</evidence>
<evidence type="ECO:0000313" key="2">
    <source>
        <dbReference type="EMBL" id="KZD72148.1"/>
    </source>
</evidence>
<name>A0A164QT56_BACCE</name>
<dbReference type="AlphaFoldDB" id="A0A164QT56"/>